<reference evidence="4 5" key="1">
    <citation type="submission" date="2018-07" db="EMBL/GenBank/DDBJ databases">
        <title>Bacillus sp. YLB-04 draft genome sequence.</title>
        <authorList>
            <person name="Yu L."/>
            <person name="Tang X."/>
        </authorList>
    </citation>
    <scope>NUCLEOTIDE SEQUENCE [LARGE SCALE GENOMIC DNA]</scope>
    <source>
        <strain evidence="4 5">YLB-04</strain>
    </source>
</reference>
<feature type="signal peptide" evidence="3">
    <location>
        <begin position="1"/>
        <end position="20"/>
    </location>
</feature>
<organism evidence="4 5">
    <name type="scientific">Neobacillus piezotolerans</name>
    <dbReference type="NCBI Taxonomy" id="2259171"/>
    <lineage>
        <taxon>Bacteria</taxon>
        <taxon>Bacillati</taxon>
        <taxon>Bacillota</taxon>
        <taxon>Bacilli</taxon>
        <taxon>Bacillales</taxon>
        <taxon>Bacillaceae</taxon>
        <taxon>Neobacillus</taxon>
    </lineage>
</organism>
<gene>
    <name evidence="4" type="ORF">DRW41_12165</name>
</gene>
<name>A0A3D8GRU1_9BACI</name>
<proteinExistence type="predicted"/>
<evidence type="ECO:0000313" key="5">
    <source>
        <dbReference type="Proteomes" id="UP000257144"/>
    </source>
</evidence>
<evidence type="ECO:0000256" key="2">
    <source>
        <dbReference type="SAM" id="Phobius"/>
    </source>
</evidence>
<feature type="chain" id="PRO_5039076535" description="LPXTG cell wall anchor domain-containing protein" evidence="3">
    <location>
        <begin position="21"/>
        <end position="86"/>
    </location>
</feature>
<dbReference type="EMBL" id="QNQT01000004">
    <property type="protein sequence ID" value="RDU36796.1"/>
    <property type="molecule type" value="Genomic_DNA"/>
</dbReference>
<dbReference type="OrthoDB" id="9942434at2"/>
<evidence type="ECO:0000256" key="1">
    <source>
        <dbReference type="SAM" id="MobiDB-lite"/>
    </source>
</evidence>
<dbReference type="Proteomes" id="UP000257144">
    <property type="component" value="Unassembled WGS sequence"/>
</dbReference>
<evidence type="ECO:0000256" key="3">
    <source>
        <dbReference type="SAM" id="SignalP"/>
    </source>
</evidence>
<accession>A0A3D8GRU1</accession>
<keyword evidence="3" id="KW-0732">Signal</keyword>
<evidence type="ECO:0000313" key="4">
    <source>
        <dbReference type="EMBL" id="RDU36796.1"/>
    </source>
</evidence>
<evidence type="ECO:0008006" key="6">
    <source>
        <dbReference type="Google" id="ProtNLM"/>
    </source>
</evidence>
<keyword evidence="5" id="KW-1185">Reference proteome</keyword>
<keyword evidence="2" id="KW-1133">Transmembrane helix</keyword>
<dbReference type="RefSeq" id="WP_115452269.1">
    <property type="nucleotide sequence ID" value="NZ_QNQT01000004.1"/>
</dbReference>
<feature type="compositionally biased region" description="Basic and acidic residues" evidence="1">
    <location>
        <begin position="41"/>
        <end position="51"/>
    </location>
</feature>
<protein>
    <recommendedName>
        <fullName evidence="6">LPXTG cell wall anchor domain-containing protein</fullName>
    </recommendedName>
</protein>
<dbReference type="AlphaFoldDB" id="A0A3D8GRU1"/>
<feature type="transmembrane region" description="Helical" evidence="2">
    <location>
        <begin position="59"/>
        <end position="80"/>
    </location>
</feature>
<sequence length="86" mass="9056">MLKKILVIFGLLFLFISNQAISPTHTGSSQPIALAASSGGETHKPASEKSVEAPSPIHGYILPGIAGILIIGGLASYWLVFRKKVV</sequence>
<keyword evidence="2" id="KW-0472">Membrane</keyword>
<feature type="region of interest" description="Disordered" evidence="1">
    <location>
        <begin position="23"/>
        <end position="51"/>
    </location>
</feature>
<keyword evidence="2" id="KW-0812">Transmembrane</keyword>
<comment type="caution">
    <text evidence="4">The sequence shown here is derived from an EMBL/GenBank/DDBJ whole genome shotgun (WGS) entry which is preliminary data.</text>
</comment>